<dbReference type="InterPro" id="IPR014716">
    <property type="entry name" value="Fibrinogen_a/b/g_C_1"/>
</dbReference>
<dbReference type="Gene3D" id="3.90.215.10">
    <property type="entry name" value="Gamma Fibrinogen, chain A, domain 1"/>
    <property type="match status" value="1"/>
</dbReference>
<dbReference type="CDD" id="cd00087">
    <property type="entry name" value="FReD"/>
    <property type="match status" value="1"/>
</dbReference>
<dbReference type="Pfam" id="PF00147">
    <property type="entry name" value="Fibrinogen_C"/>
    <property type="match status" value="1"/>
</dbReference>
<proteinExistence type="predicted"/>
<dbReference type="InterPro" id="IPR002181">
    <property type="entry name" value="Fibrinogen_a/b/g_C_dom"/>
</dbReference>
<feature type="signal peptide" evidence="2">
    <location>
        <begin position="1"/>
        <end position="17"/>
    </location>
</feature>
<gene>
    <name evidence="5" type="primary">LOC103369231</name>
</gene>
<dbReference type="PROSITE" id="PS51406">
    <property type="entry name" value="FIBRINOGEN_C_2"/>
    <property type="match status" value="1"/>
</dbReference>
<dbReference type="InterPro" id="IPR036056">
    <property type="entry name" value="Fibrinogen-like_C"/>
</dbReference>
<dbReference type="NCBIfam" id="NF040941">
    <property type="entry name" value="GGGWT_bact"/>
    <property type="match status" value="1"/>
</dbReference>
<organism evidence="4 5">
    <name type="scientific">Stegastes partitus</name>
    <name type="common">bicolor damselfish</name>
    <dbReference type="NCBI Taxonomy" id="144197"/>
    <lineage>
        <taxon>Eukaryota</taxon>
        <taxon>Metazoa</taxon>
        <taxon>Chordata</taxon>
        <taxon>Craniata</taxon>
        <taxon>Vertebrata</taxon>
        <taxon>Euteleostomi</taxon>
        <taxon>Actinopterygii</taxon>
        <taxon>Neopterygii</taxon>
        <taxon>Teleostei</taxon>
        <taxon>Neoteleostei</taxon>
        <taxon>Acanthomorphata</taxon>
        <taxon>Ovalentaria</taxon>
        <taxon>Pomacentridae</taxon>
        <taxon>Stegastes</taxon>
    </lineage>
</organism>
<evidence type="ECO:0000256" key="2">
    <source>
        <dbReference type="SAM" id="SignalP"/>
    </source>
</evidence>
<evidence type="ECO:0000313" key="5">
    <source>
        <dbReference type="RefSeq" id="XP_008296115.1"/>
    </source>
</evidence>
<protein>
    <submittedName>
        <fullName evidence="5">Microfibril-associated glycoprotein 4-like</fullName>
    </submittedName>
</protein>
<evidence type="ECO:0000256" key="1">
    <source>
        <dbReference type="ARBA" id="ARBA00023157"/>
    </source>
</evidence>
<keyword evidence="2" id="KW-0732">Signal</keyword>
<feature type="domain" description="Fibrinogen C-terminal" evidence="3">
    <location>
        <begin position="15"/>
        <end position="236"/>
    </location>
</feature>
<dbReference type="RefSeq" id="XP_008296115.1">
    <property type="nucleotide sequence ID" value="XM_008297893.1"/>
</dbReference>
<reference evidence="5" key="1">
    <citation type="submission" date="2025-08" db="UniProtKB">
        <authorList>
            <consortium name="RefSeq"/>
        </authorList>
    </citation>
    <scope>IDENTIFICATION</scope>
</reference>
<dbReference type="PANTHER" id="PTHR19143">
    <property type="entry name" value="FIBRINOGEN/TENASCIN/ANGIOPOEITIN"/>
    <property type="match status" value="1"/>
</dbReference>
<feature type="chain" id="PRO_5041346851" evidence="2">
    <location>
        <begin position="18"/>
        <end position="245"/>
    </location>
</feature>
<accession>A0A9Y4NF57</accession>
<dbReference type="GeneID" id="103369231"/>
<dbReference type="GO" id="GO:0005615">
    <property type="term" value="C:extracellular space"/>
    <property type="evidence" value="ECO:0007669"/>
    <property type="project" value="TreeGrafter"/>
</dbReference>
<keyword evidence="4" id="KW-1185">Reference proteome</keyword>
<dbReference type="AlphaFoldDB" id="A0A9Y4NF57"/>
<dbReference type="SUPFAM" id="SSF56496">
    <property type="entry name" value="Fibrinogen C-terminal domain-like"/>
    <property type="match status" value="1"/>
</dbReference>
<dbReference type="FunFam" id="3.90.215.10:FF:000001">
    <property type="entry name" value="Tenascin isoform 1"/>
    <property type="match status" value="1"/>
</dbReference>
<dbReference type="GO" id="GO:0048251">
    <property type="term" value="P:elastic fiber assembly"/>
    <property type="evidence" value="ECO:0007669"/>
    <property type="project" value="TreeGrafter"/>
</dbReference>
<name>A0A9Y4NF57_9TELE</name>
<dbReference type="Proteomes" id="UP000694891">
    <property type="component" value="Unplaced"/>
</dbReference>
<dbReference type="PANTHER" id="PTHR19143:SF225">
    <property type="entry name" value="MICROFIBRIL-ASSOCIATED GLYCOPROTEIN 4"/>
    <property type="match status" value="1"/>
</dbReference>
<sequence length="245" mass="27244">MTLRVVLALLLPLAARPSPLPFDCSDVYRAGSGLDGVYTIYPAGSTSPVQVYCDMSKDDASAEKWTVIQRRQDGTVNFYMKWDHYKAGFGSAAGEYWLGLETMHLLTRSKPYELQVDMEDFEGQKVFAQYASFSVGPEWDEYKLHLGPFLKGAAGDSLSYHNGCNFTTTDKDQDTHNSNCARLAYGAFWYGACFHSNPNGIYTWGPSPHAAGVQWKTFKGLEYSVKTMIMKIRPAAPVIGSSVLR</sequence>
<evidence type="ECO:0000313" key="4">
    <source>
        <dbReference type="Proteomes" id="UP000694891"/>
    </source>
</evidence>
<dbReference type="InterPro" id="IPR050373">
    <property type="entry name" value="Fibrinogen_C-term_domain"/>
</dbReference>
<keyword evidence="1" id="KW-1015">Disulfide bond</keyword>
<dbReference type="SMART" id="SM00186">
    <property type="entry name" value="FBG"/>
    <property type="match status" value="1"/>
</dbReference>
<evidence type="ECO:0000259" key="3">
    <source>
        <dbReference type="PROSITE" id="PS51406"/>
    </source>
</evidence>